<sequence>MLESVQSLLASPEEGSKGRSQHTFSPIALRMNVPPPAAVGENEVSSLRRLELGRSATKKQDLNFLKQKYKHKYPGPSKLEEETGPRCYGLELKFSIVFHRSIISIRSGSNIC</sequence>
<dbReference type="Proteomes" id="UP000297703">
    <property type="component" value="Unassembled WGS sequence"/>
</dbReference>
<gene>
    <name evidence="2" type="ORF">DR999_PMT21034</name>
</gene>
<keyword evidence="3" id="KW-1185">Reference proteome</keyword>
<feature type="region of interest" description="Disordered" evidence="1">
    <location>
        <begin position="1"/>
        <end position="23"/>
    </location>
</feature>
<reference evidence="2 3" key="1">
    <citation type="submission" date="2019-04" db="EMBL/GenBank/DDBJ databases">
        <title>Draft genome of the big-headed turtle Platysternon megacephalum.</title>
        <authorList>
            <person name="Gong S."/>
        </authorList>
    </citation>
    <scope>NUCLEOTIDE SEQUENCE [LARGE SCALE GENOMIC DNA]</scope>
    <source>
        <strain evidence="2">DO16091913</strain>
        <tissue evidence="2">Muscle</tissue>
    </source>
</reference>
<evidence type="ECO:0000313" key="3">
    <source>
        <dbReference type="Proteomes" id="UP000297703"/>
    </source>
</evidence>
<organism evidence="2 3">
    <name type="scientific">Platysternon megacephalum</name>
    <name type="common">big-headed turtle</name>
    <dbReference type="NCBI Taxonomy" id="55544"/>
    <lineage>
        <taxon>Eukaryota</taxon>
        <taxon>Metazoa</taxon>
        <taxon>Chordata</taxon>
        <taxon>Craniata</taxon>
        <taxon>Vertebrata</taxon>
        <taxon>Euteleostomi</taxon>
        <taxon>Archelosauria</taxon>
        <taxon>Testudinata</taxon>
        <taxon>Testudines</taxon>
        <taxon>Cryptodira</taxon>
        <taxon>Durocryptodira</taxon>
        <taxon>Testudinoidea</taxon>
        <taxon>Platysternidae</taxon>
        <taxon>Platysternon</taxon>
    </lineage>
</organism>
<reference evidence="2 3" key="2">
    <citation type="submission" date="2019-04" db="EMBL/GenBank/DDBJ databases">
        <title>The genome sequence of big-headed turtle.</title>
        <authorList>
            <person name="Gong S."/>
        </authorList>
    </citation>
    <scope>NUCLEOTIDE SEQUENCE [LARGE SCALE GENOMIC DNA]</scope>
    <source>
        <strain evidence="2">DO16091913</strain>
        <tissue evidence="2">Muscle</tissue>
    </source>
</reference>
<dbReference type="AlphaFoldDB" id="A0A4D9DQQ4"/>
<protein>
    <submittedName>
        <fullName evidence="2">FTS and Hook-interacting protein</fullName>
    </submittedName>
</protein>
<name>A0A4D9DQQ4_9SAUR</name>
<evidence type="ECO:0000313" key="2">
    <source>
        <dbReference type="EMBL" id="TFJ97152.1"/>
    </source>
</evidence>
<dbReference type="EMBL" id="QXTE01000525">
    <property type="protein sequence ID" value="TFJ97152.1"/>
    <property type="molecule type" value="Genomic_DNA"/>
</dbReference>
<proteinExistence type="predicted"/>
<accession>A0A4D9DQQ4</accession>
<evidence type="ECO:0000256" key="1">
    <source>
        <dbReference type="SAM" id="MobiDB-lite"/>
    </source>
</evidence>
<comment type="caution">
    <text evidence="2">The sequence shown here is derived from an EMBL/GenBank/DDBJ whole genome shotgun (WGS) entry which is preliminary data.</text>
</comment>